<dbReference type="EMBL" id="QNRQ01000010">
    <property type="protein sequence ID" value="RBP37161.1"/>
    <property type="molecule type" value="Genomic_DNA"/>
</dbReference>
<organism evidence="1 2">
    <name type="scientific">Eoetvoesiella caeni</name>
    <dbReference type="NCBI Taxonomy" id="645616"/>
    <lineage>
        <taxon>Bacteria</taxon>
        <taxon>Pseudomonadati</taxon>
        <taxon>Pseudomonadota</taxon>
        <taxon>Betaproteobacteria</taxon>
        <taxon>Burkholderiales</taxon>
        <taxon>Alcaligenaceae</taxon>
        <taxon>Eoetvoesiella</taxon>
    </lineage>
</organism>
<accession>A0A366H5F1</accession>
<protein>
    <submittedName>
        <fullName evidence="1">Uncharacterized protein</fullName>
    </submittedName>
</protein>
<comment type="caution">
    <text evidence="1">The sequence shown here is derived from an EMBL/GenBank/DDBJ whole genome shotgun (WGS) entry which is preliminary data.</text>
</comment>
<evidence type="ECO:0000313" key="2">
    <source>
        <dbReference type="Proteomes" id="UP000253628"/>
    </source>
</evidence>
<gene>
    <name evidence="1" type="ORF">DFR37_110114</name>
</gene>
<evidence type="ECO:0000313" key="1">
    <source>
        <dbReference type="EMBL" id="RBP37161.1"/>
    </source>
</evidence>
<keyword evidence="2" id="KW-1185">Reference proteome</keyword>
<proteinExistence type="predicted"/>
<name>A0A366H5F1_9BURK</name>
<reference evidence="1 2" key="1">
    <citation type="submission" date="2018-06" db="EMBL/GenBank/DDBJ databases">
        <title>Genomic Encyclopedia of Type Strains, Phase IV (KMG-IV): sequencing the most valuable type-strain genomes for metagenomic binning, comparative biology and taxonomic classification.</title>
        <authorList>
            <person name="Goeker M."/>
        </authorList>
    </citation>
    <scope>NUCLEOTIDE SEQUENCE [LARGE SCALE GENOMIC DNA]</scope>
    <source>
        <strain evidence="1 2">DSM 25520</strain>
    </source>
</reference>
<dbReference type="AlphaFoldDB" id="A0A366H5F1"/>
<sequence length="101" mass="11800">MSFTHHDQYRRKRLFEIGALAFSEGVERLMHEGRLDPIPYLERYLRGDWGDISDDQWQRNNAALIGGERLDAHYVVTRELRIRIVTDTGRNATLIGLPSEF</sequence>
<dbReference type="Proteomes" id="UP000253628">
    <property type="component" value="Unassembled WGS sequence"/>
</dbReference>
<dbReference type="OrthoDB" id="5522207at2"/>
<dbReference type="RefSeq" id="WP_113934363.1">
    <property type="nucleotide sequence ID" value="NZ_JACCEU010000003.1"/>
</dbReference>